<dbReference type="AlphaFoldDB" id="A0A2T1HYJ8"/>
<dbReference type="EMBL" id="PVZS01000002">
    <property type="protein sequence ID" value="PSC06741.1"/>
    <property type="molecule type" value="Genomic_DNA"/>
</dbReference>
<dbReference type="RefSeq" id="WP_106335119.1">
    <property type="nucleotide sequence ID" value="NZ_PVZS01000002.1"/>
</dbReference>
<name>A0A2T1HYJ8_9HYPH</name>
<keyword evidence="2" id="KW-1185">Reference proteome</keyword>
<protein>
    <submittedName>
        <fullName evidence="1">Uncharacterized protein</fullName>
    </submittedName>
</protein>
<proteinExistence type="predicted"/>
<sequence>MERILAPSLDVFEAVLDLDEPSDDALAILYTNLLDLRAITPIAGWSGLPKTERLEQIHAAVEELRHRRSRLN</sequence>
<gene>
    <name evidence="1" type="ORF">SLNSH_02795</name>
</gene>
<organism evidence="1 2">
    <name type="scientific">Alsobacter soli</name>
    <dbReference type="NCBI Taxonomy" id="2109933"/>
    <lineage>
        <taxon>Bacteria</taxon>
        <taxon>Pseudomonadati</taxon>
        <taxon>Pseudomonadota</taxon>
        <taxon>Alphaproteobacteria</taxon>
        <taxon>Hyphomicrobiales</taxon>
        <taxon>Alsobacteraceae</taxon>
        <taxon>Alsobacter</taxon>
    </lineage>
</organism>
<comment type="caution">
    <text evidence="1">The sequence shown here is derived from an EMBL/GenBank/DDBJ whole genome shotgun (WGS) entry which is preliminary data.</text>
</comment>
<evidence type="ECO:0000313" key="1">
    <source>
        <dbReference type="EMBL" id="PSC06741.1"/>
    </source>
</evidence>
<reference evidence="2" key="1">
    <citation type="submission" date="2018-03" db="EMBL/GenBank/DDBJ databases">
        <authorList>
            <person name="Sun L."/>
            <person name="Liu H."/>
            <person name="Chen W."/>
            <person name="Huang K."/>
            <person name="Liu W."/>
            <person name="Gao X."/>
        </authorList>
    </citation>
    <scope>NUCLEOTIDE SEQUENCE [LARGE SCALE GENOMIC DNA]</scope>
    <source>
        <strain evidence="2">SH9</strain>
    </source>
</reference>
<dbReference type="Proteomes" id="UP000239772">
    <property type="component" value="Unassembled WGS sequence"/>
</dbReference>
<accession>A0A2T1HYJ8</accession>
<evidence type="ECO:0000313" key="2">
    <source>
        <dbReference type="Proteomes" id="UP000239772"/>
    </source>
</evidence>